<keyword evidence="2" id="KW-0732">Signal</keyword>
<gene>
    <name evidence="3" type="ORF">N425_09965</name>
</gene>
<sequence length="147" mass="15964">MKKVFITVISMLALAACNNNAQQQDTAAADSTAQAQEAPATGGDRDEHGCIPSAGQSWSQLRQECVQVFEVGTRLNPVEKKEGEAVISAFVLFNDDRSKAEIFLPNSDVESIILDKAADGTYKADRYAFNDAEQALYVDGKKAFVKE</sequence>
<feature type="signal peptide" evidence="2">
    <location>
        <begin position="1"/>
        <end position="21"/>
    </location>
</feature>
<evidence type="ECO:0000313" key="3">
    <source>
        <dbReference type="EMBL" id="ETK01405.1"/>
    </source>
</evidence>
<dbReference type="PATRIC" id="fig|1411148.3.peg.1596"/>
<accession>W2C2K0</accession>
<dbReference type="Proteomes" id="UP000018837">
    <property type="component" value="Unassembled WGS sequence"/>
</dbReference>
<evidence type="ECO:0000313" key="4">
    <source>
        <dbReference type="Proteomes" id="UP000018837"/>
    </source>
</evidence>
<dbReference type="EMBL" id="AYUF01000482">
    <property type="protein sequence ID" value="ETK01405.1"/>
    <property type="molecule type" value="Genomic_DNA"/>
</dbReference>
<reference evidence="3 4" key="1">
    <citation type="submission" date="2013-11" db="EMBL/GenBank/DDBJ databases">
        <title>Single cell genomics of uncultured Tannerella BU063 (oral taxon 286).</title>
        <authorList>
            <person name="Beall C.J."/>
            <person name="Campbell A.G."/>
            <person name="Griffen A.L."/>
            <person name="Podar M."/>
            <person name="Leys E.J."/>
        </authorList>
    </citation>
    <scope>NUCLEOTIDE SEQUENCE [LARGE SCALE GENOMIC DNA]</scope>
    <source>
        <strain evidence="3">Cell 2</strain>
    </source>
</reference>
<name>W2C2K0_9BACT</name>
<comment type="caution">
    <text evidence="3">The sequence shown here is derived from an EMBL/GenBank/DDBJ whole genome shotgun (WGS) entry which is preliminary data.</text>
</comment>
<evidence type="ECO:0000256" key="1">
    <source>
        <dbReference type="SAM" id="MobiDB-lite"/>
    </source>
</evidence>
<feature type="region of interest" description="Disordered" evidence="1">
    <location>
        <begin position="27"/>
        <end position="54"/>
    </location>
</feature>
<proteinExistence type="predicted"/>
<dbReference type="PROSITE" id="PS51257">
    <property type="entry name" value="PROKAR_LIPOPROTEIN"/>
    <property type="match status" value="1"/>
</dbReference>
<evidence type="ECO:0008006" key="5">
    <source>
        <dbReference type="Google" id="ProtNLM"/>
    </source>
</evidence>
<organism evidence="3 4">
    <name type="scientific">Tannerella sp. oral taxon BU063 isolate Cell 2</name>
    <dbReference type="NCBI Taxonomy" id="1411148"/>
    <lineage>
        <taxon>Bacteria</taxon>
        <taxon>Pseudomonadati</taxon>
        <taxon>Bacteroidota</taxon>
        <taxon>Bacteroidia</taxon>
        <taxon>Bacteroidales</taxon>
        <taxon>Tannerellaceae</taxon>
        <taxon>Tannerella</taxon>
    </lineage>
</organism>
<feature type="chain" id="PRO_5004812418" description="Lipoprotein" evidence="2">
    <location>
        <begin position="22"/>
        <end position="147"/>
    </location>
</feature>
<feature type="compositionally biased region" description="Low complexity" evidence="1">
    <location>
        <begin position="27"/>
        <end position="40"/>
    </location>
</feature>
<protein>
    <recommendedName>
        <fullName evidence="5">Lipoprotein</fullName>
    </recommendedName>
</protein>
<dbReference type="AlphaFoldDB" id="W2C2K0"/>
<evidence type="ECO:0000256" key="2">
    <source>
        <dbReference type="SAM" id="SignalP"/>
    </source>
</evidence>